<name>A0A2U2DQF2_9HYPH</name>
<accession>A0A2U2DQF2</accession>
<dbReference type="EMBL" id="QFBC01000006">
    <property type="protein sequence ID" value="PWE55449.1"/>
    <property type="molecule type" value="Genomic_DNA"/>
</dbReference>
<evidence type="ECO:0000313" key="2">
    <source>
        <dbReference type="Proteomes" id="UP000245252"/>
    </source>
</evidence>
<organism evidence="1 2">
    <name type="scientific">Metarhizobium album</name>
    <dbReference type="NCBI Taxonomy" id="2182425"/>
    <lineage>
        <taxon>Bacteria</taxon>
        <taxon>Pseudomonadati</taxon>
        <taxon>Pseudomonadota</taxon>
        <taxon>Alphaproteobacteria</taxon>
        <taxon>Hyphomicrobiales</taxon>
        <taxon>Rhizobiaceae</taxon>
        <taxon>Metarhizobium</taxon>
    </lineage>
</organism>
<comment type="caution">
    <text evidence="1">The sequence shown here is derived from an EMBL/GenBank/DDBJ whole genome shotgun (WGS) entry which is preliminary data.</text>
</comment>
<dbReference type="AlphaFoldDB" id="A0A2U2DQF2"/>
<protein>
    <submittedName>
        <fullName evidence="1">Uncharacterized protein</fullName>
    </submittedName>
</protein>
<proteinExistence type="predicted"/>
<gene>
    <name evidence="1" type="ORF">DEM27_15445</name>
</gene>
<reference evidence="1 2" key="1">
    <citation type="submission" date="2018-05" db="EMBL/GenBank/DDBJ databases">
        <title>The draft genome of strain NS-104.</title>
        <authorList>
            <person name="Hang P."/>
            <person name="Jiang J."/>
        </authorList>
    </citation>
    <scope>NUCLEOTIDE SEQUENCE [LARGE SCALE GENOMIC DNA]</scope>
    <source>
        <strain evidence="1 2">NS-104</strain>
    </source>
</reference>
<dbReference type="Proteomes" id="UP000245252">
    <property type="component" value="Unassembled WGS sequence"/>
</dbReference>
<evidence type="ECO:0000313" key="1">
    <source>
        <dbReference type="EMBL" id="PWE55449.1"/>
    </source>
</evidence>
<keyword evidence="2" id="KW-1185">Reference proteome</keyword>
<sequence length="113" mass="12343">MRVPRIRRQEQVVTVDQAKQVAVTEARKIGRTIGNLIAEHAVRSLTPVNVVKSELGYLIAAAEVDLSKMQMPQPIYDLAVGHIRDAAVTEILRVVEGIDPAAFAKGTNDEQSV</sequence>